<comment type="caution">
    <text evidence="1">The sequence shown here is derived from an EMBL/GenBank/DDBJ whole genome shotgun (WGS) entry which is preliminary data.</text>
</comment>
<gene>
    <name evidence="1" type="ORF">H6P81_003111</name>
</gene>
<accession>A0AAV7FBV6</accession>
<keyword evidence="2" id="KW-1185">Reference proteome</keyword>
<dbReference type="EMBL" id="JAINDJ010000002">
    <property type="protein sequence ID" value="KAG9458603.1"/>
    <property type="molecule type" value="Genomic_DNA"/>
</dbReference>
<dbReference type="AlphaFoldDB" id="A0AAV7FBV6"/>
<dbReference type="Proteomes" id="UP000825729">
    <property type="component" value="Unassembled WGS sequence"/>
</dbReference>
<sequence length="129" mass="14332">MILGTAAAFHACPEADLFKLGRLRERFQIETRHGYIWVWTVGYVGCGPLPGTRWCVMSGRNWERPKMESAIESHVGQTPNDVYVGILVQAVISPPGWDAEPTDNRREWRLVGGPCQGCVVPPKAPDAML</sequence>
<name>A0AAV7FBV6_ARIFI</name>
<evidence type="ECO:0000313" key="1">
    <source>
        <dbReference type="EMBL" id="KAG9458603.1"/>
    </source>
</evidence>
<organism evidence="1 2">
    <name type="scientific">Aristolochia fimbriata</name>
    <name type="common">White veined hardy Dutchman's pipe vine</name>
    <dbReference type="NCBI Taxonomy" id="158543"/>
    <lineage>
        <taxon>Eukaryota</taxon>
        <taxon>Viridiplantae</taxon>
        <taxon>Streptophyta</taxon>
        <taxon>Embryophyta</taxon>
        <taxon>Tracheophyta</taxon>
        <taxon>Spermatophyta</taxon>
        <taxon>Magnoliopsida</taxon>
        <taxon>Magnoliidae</taxon>
        <taxon>Piperales</taxon>
        <taxon>Aristolochiaceae</taxon>
        <taxon>Aristolochia</taxon>
    </lineage>
</organism>
<evidence type="ECO:0000313" key="2">
    <source>
        <dbReference type="Proteomes" id="UP000825729"/>
    </source>
</evidence>
<reference evidence="1 2" key="1">
    <citation type="submission" date="2021-07" db="EMBL/GenBank/DDBJ databases">
        <title>The Aristolochia fimbriata genome: insights into angiosperm evolution, floral development and chemical biosynthesis.</title>
        <authorList>
            <person name="Jiao Y."/>
        </authorList>
    </citation>
    <scope>NUCLEOTIDE SEQUENCE [LARGE SCALE GENOMIC DNA]</scope>
    <source>
        <strain evidence="1">IBCAS-2021</strain>
        <tissue evidence="1">Leaf</tissue>
    </source>
</reference>
<protein>
    <submittedName>
        <fullName evidence="1">Uncharacterized protein</fullName>
    </submittedName>
</protein>
<proteinExistence type="predicted"/>